<evidence type="ECO:0000313" key="4">
    <source>
        <dbReference type="Proteomes" id="UP000218784"/>
    </source>
</evidence>
<organism evidence="3 4">
    <name type="scientific">Sphingomonas ginsenosidimutans</name>
    <dbReference type="NCBI Taxonomy" id="862134"/>
    <lineage>
        <taxon>Bacteria</taxon>
        <taxon>Pseudomonadati</taxon>
        <taxon>Pseudomonadota</taxon>
        <taxon>Alphaproteobacteria</taxon>
        <taxon>Sphingomonadales</taxon>
        <taxon>Sphingomonadaceae</taxon>
        <taxon>Sphingomonas</taxon>
    </lineage>
</organism>
<dbReference type="SUPFAM" id="SSF56954">
    <property type="entry name" value="Outer membrane efflux proteins (OEP)"/>
    <property type="match status" value="1"/>
</dbReference>
<dbReference type="Gene3D" id="1.20.1600.10">
    <property type="entry name" value="Outer membrane efflux proteins (OEP)"/>
    <property type="match status" value="1"/>
</dbReference>
<dbReference type="GO" id="GO:0005886">
    <property type="term" value="C:plasma membrane"/>
    <property type="evidence" value="ECO:0007669"/>
    <property type="project" value="UniProtKB-SubCell"/>
</dbReference>
<evidence type="ECO:0000256" key="2">
    <source>
        <dbReference type="RuleBase" id="RU362097"/>
    </source>
</evidence>
<keyword evidence="2" id="KW-0472">Membrane</keyword>
<dbReference type="Gene3D" id="2.20.200.10">
    <property type="entry name" value="Outer membrane efflux proteins (OEP)"/>
    <property type="match status" value="1"/>
</dbReference>
<keyword evidence="2" id="KW-0564">Palmitate</keyword>
<dbReference type="EMBL" id="NWVD01000005">
    <property type="protein sequence ID" value="PCG08597.1"/>
    <property type="molecule type" value="Genomic_DNA"/>
</dbReference>
<dbReference type="NCBIfam" id="TIGR01845">
    <property type="entry name" value="outer_NodT"/>
    <property type="match status" value="1"/>
</dbReference>
<sequence length="458" mass="47751">MPALLFAGCAAGPDYRIPSMAIVNRPEAAAPFLGSRDAGMSQAELPPRWWRLYGDARLDSYVEEALAANTDLRAAEANLRRAGAIVREAAAARTVSTGLSGQAAGGRIGGPTAALPAPFSYALGFDAGYPLDLAGGIRRGIESATAQGEAAVAARDQVRVVVAAAVTRNYARVCADGVTLKAARRVAAIQRSTLAVAVRMAREGRGTRFDIDRARAAAFSGEAAIPDIIADRKAALFELAALMGRTPSDYPHNLEACATIPTIARPIPVGDGAMLLRRRPDVRKAERVFAAATASIGIAEADLHPRVSLGGSAGTATSVGRALGPTSFGFSLGPLVSWSFPNRKAVRARIDQAGADAEVALAGFDGAVLVALQQMETALSAYARATNRLQDRARAADAAANASRDAERLQRFGRTSFLDVLNAQAGYADAQASLSTARASLVDRQIDLFLALGGGWEK</sequence>
<dbReference type="AlphaFoldDB" id="A0A2A4HY58"/>
<dbReference type="PANTHER" id="PTHR30203:SF21">
    <property type="entry name" value="OUTER MEMBRANE COMPONENT OF MULTIDRUG EFFLUX PUMP-RELATED"/>
    <property type="match status" value="1"/>
</dbReference>
<comment type="caution">
    <text evidence="3">The sequence shown here is derived from an EMBL/GenBank/DDBJ whole genome shotgun (WGS) entry which is preliminary data.</text>
</comment>
<keyword evidence="4" id="KW-1185">Reference proteome</keyword>
<proteinExistence type="inferred from homology"/>
<dbReference type="GO" id="GO:0015562">
    <property type="term" value="F:efflux transmembrane transporter activity"/>
    <property type="evidence" value="ECO:0007669"/>
    <property type="project" value="InterPro"/>
</dbReference>
<name>A0A2A4HY58_9SPHN</name>
<keyword evidence="2" id="KW-0449">Lipoprotein</keyword>
<dbReference type="InterPro" id="IPR010131">
    <property type="entry name" value="MdtP/NodT-like"/>
</dbReference>
<gene>
    <name evidence="3" type="ORF">COA17_12185</name>
</gene>
<comment type="subcellular location">
    <subcellularLocation>
        <location evidence="2">Cell membrane</location>
        <topology evidence="2">Lipid-anchor</topology>
    </subcellularLocation>
</comment>
<dbReference type="Proteomes" id="UP000218784">
    <property type="component" value="Unassembled WGS sequence"/>
</dbReference>
<dbReference type="Pfam" id="PF02321">
    <property type="entry name" value="OEP"/>
    <property type="match status" value="2"/>
</dbReference>
<accession>A0A2A4HY58</accession>
<dbReference type="PANTHER" id="PTHR30203">
    <property type="entry name" value="OUTER MEMBRANE CATION EFFLUX PROTEIN"/>
    <property type="match status" value="1"/>
</dbReference>
<dbReference type="InterPro" id="IPR003423">
    <property type="entry name" value="OMP_efflux"/>
</dbReference>
<keyword evidence="2" id="KW-0812">Transmembrane</keyword>
<evidence type="ECO:0000256" key="1">
    <source>
        <dbReference type="ARBA" id="ARBA00007613"/>
    </source>
</evidence>
<keyword evidence="2" id="KW-1134">Transmembrane beta strand</keyword>
<comment type="similarity">
    <text evidence="1 2">Belongs to the outer membrane factor (OMF) (TC 1.B.17) family.</text>
</comment>
<evidence type="ECO:0000313" key="3">
    <source>
        <dbReference type="EMBL" id="PCG08597.1"/>
    </source>
</evidence>
<reference evidence="3 4" key="1">
    <citation type="submission" date="2017-09" db="EMBL/GenBank/DDBJ databases">
        <title>Sphingomonas ginsenosidimutans KACC 14949, whole genome shotgun sequence.</title>
        <authorList>
            <person name="Feng G."/>
            <person name="Zhu H."/>
        </authorList>
    </citation>
    <scope>NUCLEOTIDE SEQUENCE [LARGE SCALE GENOMIC DNA]</scope>
    <source>
        <strain evidence="3 4">KACC 14949</strain>
    </source>
</reference>
<protein>
    <submittedName>
        <fullName evidence="3">RND transporter</fullName>
    </submittedName>
</protein>